<evidence type="ECO:0000313" key="3">
    <source>
        <dbReference type="EMBL" id="KAA0195087.1"/>
    </source>
</evidence>
<reference evidence="3" key="1">
    <citation type="submission" date="2019-05" db="EMBL/GenBank/DDBJ databases">
        <title>Annotation for the trematode Fasciolopsis buski.</title>
        <authorList>
            <person name="Choi Y.-J."/>
        </authorList>
    </citation>
    <scope>NUCLEOTIDE SEQUENCE</scope>
    <source>
        <strain evidence="3">HT</strain>
        <tissue evidence="3">Whole worm</tissue>
    </source>
</reference>
<feature type="compositionally biased region" description="Polar residues" evidence="2">
    <location>
        <begin position="319"/>
        <end position="333"/>
    </location>
</feature>
<protein>
    <submittedName>
        <fullName evidence="3">Uncharacterized protein</fullName>
    </submittedName>
</protein>
<feature type="compositionally biased region" description="Basic and acidic residues" evidence="2">
    <location>
        <begin position="397"/>
        <end position="417"/>
    </location>
</feature>
<evidence type="ECO:0000256" key="1">
    <source>
        <dbReference type="SAM" id="Coils"/>
    </source>
</evidence>
<evidence type="ECO:0000256" key="2">
    <source>
        <dbReference type="SAM" id="MobiDB-lite"/>
    </source>
</evidence>
<dbReference type="OrthoDB" id="10548991at2759"/>
<feature type="compositionally biased region" description="Polar residues" evidence="2">
    <location>
        <begin position="374"/>
        <end position="389"/>
    </location>
</feature>
<dbReference type="AlphaFoldDB" id="A0A8E0S2H7"/>
<feature type="region of interest" description="Disordered" evidence="2">
    <location>
        <begin position="237"/>
        <end position="257"/>
    </location>
</feature>
<name>A0A8E0S2H7_9TREM</name>
<dbReference type="Proteomes" id="UP000728185">
    <property type="component" value="Unassembled WGS sequence"/>
</dbReference>
<evidence type="ECO:0000313" key="4">
    <source>
        <dbReference type="Proteomes" id="UP000728185"/>
    </source>
</evidence>
<comment type="caution">
    <text evidence="3">The sequence shown here is derived from an EMBL/GenBank/DDBJ whole genome shotgun (WGS) entry which is preliminary data.</text>
</comment>
<keyword evidence="4" id="KW-1185">Reference proteome</keyword>
<feature type="coiled-coil region" evidence="1">
    <location>
        <begin position="83"/>
        <end position="110"/>
    </location>
</feature>
<organism evidence="3 4">
    <name type="scientific">Fasciolopsis buskii</name>
    <dbReference type="NCBI Taxonomy" id="27845"/>
    <lineage>
        <taxon>Eukaryota</taxon>
        <taxon>Metazoa</taxon>
        <taxon>Spiralia</taxon>
        <taxon>Lophotrochozoa</taxon>
        <taxon>Platyhelminthes</taxon>
        <taxon>Trematoda</taxon>
        <taxon>Digenea</taxon>
        <taxon>Plagiorchiida</taxon>
        <taxon>Echinostomata</taxon>
        <taxon>Echinostomatoidea</taxon>
        <taxon>Fasciolidae</taxon>
        <taxon>Fasciolopsis</taxon>
    </lineage>
</organism>
<sequence>MIEHGVYHLQISLPGNSAPISPTSSKVALQILITKIQNSVLNHERALRLIGSRMPLFDAMDEMKEWLKSNGKHAADEEYDWCRDKLHTLLNNLDQQMQRAETALKEFHDLRQLILRSLKPHPGDGSSRTRLRPDQEEEMRKLLETTDRWFQNFPHNLPQTRPTDEALSPLELFITQIPIGKDVRGKIPFKSETKSEAPMQRTNMQQNKDTRDSTRFALEPNVILEATRMETQSVKLVSDTKSKMPEPTVQPPTAKFSSSDDFKIKWEKTKQSSQSGESVIGARSEIFPIRKHYVTAEAQTRIPSRCLTIDAASDHHQLQSYGKNHGTIETSSVKPVESKPIESTNSIPKSEHDKVDPVQFQKLQPTDVAESDLSDTLTIESNKQPSRSKTPAPGDKSSFRYLDRQSDADESNEKVDGGRTNSASVQSPLPFHMPLTFLLELIRQHEITVGKQTRKLVLTKYMYDGPSYHSVRRVNRVLQRLWADVELYALPLPALERLKEKLVENEGLQQHLVDLYSDPHLIRELRTVIEQYKGSSRLSLDSITSSLETCSRWLKAKSKEVSDEHAEMYRLIREDTKAYKQFLIDQQSLVYNALDSFLSKLDEPEIAIQVIRESEAESSVADYQGLKDSDYWKLPRFRLKNTESMVVVSGLT</sequence>
<keyword evidence="1" id="KW-0175">Coiled coil</keyword>
<proteinExistence type="predicted"/>
<feature type="region of interest" description="Disordered" evidence="2">
    <location>
        <begin position="319"/>
        <end position="427"/>
    </location>
</feature>
<dbReference type="EMBL" id="LUCM01003944">
    <property type="protein sequence ID" value="KAA0195087.1"/>
    <property type="molecule type" value="Genomic_DNA"/>
</dbReference>
<gene>
    <name evidence="3" type="ORF">FBUS_05269</name>
</gene>
<accession>A0A8E0S2H7</accession>